<reference evidence="1 2" key="1">
    <citation type="submission" date="2016-10" db="EMBL/GenBank/DDBJ databases">
        <title>Comparative genome analysis of multiple Pseudomonas spp. focuses on biocontrol and plant growth promoting traits.</title>
        <authorList>
            <person name="Tao X.-Y."/>
            <person name="Taylor C.G."/>
        </authorList>
    </citation>
    <scope>NUCLEOTIDE SEQUENCE [LARGE SCALE GENOMIC DNA]</scope>
    <source>
        <strain evidence="1 2">37A10</strain>
    </source>
</reference>
<gene>
    <name evidence="1" type="ORF">BK666_04790</name>
</gene>
<protein>
    <submittedName>
        <fullName evidence="1">Uncharacterized protein</fullName>
    </submittedName>
</protein>
<dbReference type="Proteomes" id="UP000285349">
    <property type="component" value="Unassembled WGS sequence"/>
</dbReference>
<proteinExistence type="predicted"/>
<evidence type="ECO:0000313" key="1">
    <source>
        <dbReference type="EMBL" id="RON51203.1"/>
    </source>
</evidence>
<sequence>MHVPTARRADHVFAIYRGAITAFVDGHHSSGCPVSPTHNRVVEYIKVAPIERHQNNWRGHHCHNDQIRTLVAFRIHFPLQNLKVVMTGGKRGPQSQTEMPRAIRLHLVAEVIQFVGGCDDSHIAPRVANPLDRQIAIVHVRVIDGFSNPRRRVVCFGFDCFGKIGFISHERSPRPRQQWFRLFTP</sequence>
<accession>A0A423KEY2</accession>
<dbReference type="EMBL" id="MOBQ01000005">
    <property type="protein sequence ID" value="RON51203.1"/>
    <property type="molecule type" value="Genomic_DNA"/>
</dbReference>
<comment type="caution">
    <text evidence="1">The sequence shown here is derived from an EMBL/GenBank/DDBJ whole genome shotgun (WGS) entry which is preliminary data.</text>
</comment>
<name>A0A423KEY2_9PSED</name>
<dbReference type="AlphaFoldDB" id="A0A423KEY2"/>
<organism evidence="1 2">
    <name type="scientific">Pseudomonas frederiksbergensis</name>
    <dbReference type="NCBI Taxonomy" id="104087"/>
    <lineage>
        <taxon>Bacteria</taxon>
        <taxon>Pseudomonadati</taxon>
        <taxon>Pseudomonadota</taxon>
        <taxon>Gammaproteobacteria</taxon>
        <taxon>Pseudomonadales</taxon>
        <taxon>Pseudomonadaceae</taxon>
        <taxon>Pseudomonas</taxon>
    </lineage>
</organism>
<evidence type="ECO:0000313" key="2">
    <source>
        <dbReference type="Proteomes" id="UP000285349"/>
    </source>
</evidence>